<dbReference type="EMBL" id="QUAH01000004">
    <property type="protein sequence ID" value="RFT16172.1"/>
    <property type="molecule type" value="Genomic_DNA"/>
</dbReference>
<dbReference type="Gene3D" id="3.50.20.10">
    <property type="entry name" value="Pyruvoyl-Dependent Histidine Decarboxylase, subunit B"/>
    <property type="match status" value="1"/>
</dbReference>
<dbReference type="InterPro" id="IPR002724">
    <property type="entry name" value="Pyruvoyl-dep_arg_deCO2ase"/>
</dbReference>
<dbReference type="PIRSF" id="PIRSF005216">
    <property type="entry name" value="Pyruvoyl-dep_arg_deCO2ase"/>
    <property type="match status" value="1"/>
</dbReference>
<dbReference type="PANTHER" id="PTHR40438:SF1">
    <property type="entry name" value="PYRUVOYL-DEPENDENT ARGININE DECARBOXYLASE"/>
    <property type="match status" value="1"/>
</dbReference>
<evidence type="ECO:0000256" key="5">
    <source>
        <dbReference type="ARBA" id="ARBA00022793"/>
    </source>
</evidence>
<dbReference type="InterPro" id="IPR016105">
    <property type="entry name" value="Pyr-dep_his/arg-deCO2ase_sand"/>
</dbReference>
<comment type="similarity">
    <text evidence="2">Belongs to the pyruvoyl-dependent arginine decarboxylase family.</text>
</comment>
<dbReference type="NCBIfam" id="TIGR00286">
    <property type="entry name" value="pyruvoyl-dependent arginine decarboxylase"/>
    <property type="match status" value="1"/>
</dbReference>
<evidence type="ECO:0000256" key="2">
    <source>
        <dbReference type="ARBA" id="ARBA00008611"/>
    </source>
</evidence>
<dbReference type="PANTHER" id="PTHR40438">
    <property type="entry name" value="PYRUVOYL-DEPENDENT ARGININE DECARBOXYLASE"/>
    <property type="match status" value="1"/>
</dbReference>
<keyword evidence="6" id="KW-0456">Lyase</keyword>
<reference evidence="9 10" key="1">
    <citation type="submission" date="2018-08" db="EMBL/GenBank/DDBJ databases">
        <title>Genome analysis of the thermophilic bacterium of the candidate phylum Aminicenantes from deep subsurface aquifer revealed its physiology and ecological role.</title>
        <authorList>
            <person name="Kadnikov V.V."/>
            <person name="Mardanov A.V."/>
            <person name="Beletsky A.V."/>
            <person name="Karnachuk O.V."/>
            <person name="Ravin N.V."/>
        </authorList>
    </citation>
    <scope>NUCLEOTIDE SEQUENCE [LARGE SCALE GENOMIC DNA]</scope>
    <source>
        <strain evidence="9">BY38</strain>
    </source>
</reference>
<accession>A0A3E2BNF0</accession>
<evidence type="ECO:0000256" key="3">
    <source>
        <dbReference type="ARBA" id="ARBA00012426"/>
    </source>
</evidence>
<proteinExistence type="inferred from homology"/>
<dbReference type="Pfam" id="PF01862">
    <property type="entry name" value="PvlArgDC"/>
    <property type="match status" value="1"/>
</dbReference>
<organism evidence="9 10">
    <name type="scientific">Candidatus Saccharicenans subterraneus</name>
    <dbReference type="NCBI Taxonomy" id="2508984"/>
    <lineage>
        <taxon>Bacteria</taxon>
        <taxon>Candidatus Aminicenantota</taxon>
        <taxon>Candidatus Aminicenantia</taxon>
        <taxon>Candidatus Aminicenantales</taxon>
        <taxon>Candidatus Saccharicenantaceae</taxon>
        <taxon>Candidatus Saccharicenans</taxon>
    </lineage>
</organism>
<dbReference type="EC" id="4.1.1.19" evidence="3"/>
<evidence type="ECO:0000256" key="8">
    <source>
        <dbReference type="ARBA" id="ARBA00049309"/>
    </source>
</evidence>
<gene>
    <name evidence="9" type="ORF">OP8BY_1776</name>
</gene>
<dbReference type="GO" id="GO:0008792">
    <property type="term" value="F:arginine decarboxylase activity"/>
    <property type="evidence" value="ECO:0007669"/>
    <property type="project" value="UniProtKB-EC"/>
</dbReference>
<name>A0A3E2BNF0_9BACT</name>
<dbReference type="AlphaFoldDB" id="A0A3E2BNF0"/>
<evidence type="ECO:0000313" key="10">
    <source>
        <dbReference type="Proteomes" id="UP000257323"/>
    </source>
</evidence>
<comment type="cofactor">
    <cofactor evidence="1">
        <name>pyruvate</name>
        <dbReference type="ChEBI" id="CHEBI:15361"/>
    </cofactor>
</comment>
<dbReference type="InterPro" id="IPR016104">
    <property type="entry name" value="Pyr-dep_his/arg-deCO2ase"/>
</dbReference>
<dbReference type="SFLD" id="SFLDS00055">
    <property type="entry name" value="Pyruvoyl-Dependent_Histidine/A"/>
    <property type="match status" value="1"/>
</dbReference>
<evidence type="ECO:0000256" key="1">
    <source>
        <dbReference type="ARBA" id="ARBA00001928"/>
    </source>
</evidence>
<evidence type="ECO:0000256" key="6">
    <source>
        <dbReference type="ARBA" id="ARBA00023239"/>
    </source>
</evidence>
<dbReference type="HAMAP" id="MF_01404">
    <property type="entry name" value="PvlArgDC"/>
    <property type="match status" value="1"/>
</dbReference>
<keyword evidence="7" id="KW-0670">Pyruvate</keyword>
<dbReference type="SUPFAM" id="SSF56271">
    <property type="entry name" value="Pyruvoyl-dependent histidine and arginine decarboxylases"/>
    <property type="match status" value="1"/>
</dbReference>
<dbReference type="GO" id="GO:0006527">
    <property type="term" value="P:L-arginine catabolic process"/>
    <property type="evidence" value="ECO:0007669"/>
    <property type="project" value="InterPro"/>
</dbReference>
<evidence type="ECO:0000256" key="4">
    <source>
        <dbReference type="ARBA" id="ARBA00014727"/>
    </source>
</evidence>
<comment type="catalytic activity">
    <reaction evidence="8">
        <text>L-arginine + H(+) = agmatine + CO2</text>
        <dbReference type="Rhea" id="RHEA:17641"/>
        <dbReference type="ChEBI" id="CHEBI:15378"/>
        <dbReference type="ChEBI" id="CHEBI:16526"/>
        <dbReference type="ChEBI" id="CHEBI:32682"/>
        <dbReference type="ChEBI" id="CHEBI:58145"/>
        <dbReference type="EC" id="4.1.1.19"/>
    </reaction>
</comment>
<sequence length="197" mass="21994">MQFQRRIDRERIAQMETILPRQVFLTRGKGQHAQKLVSFELALREAGISPFNLVRVSSIFPPHCRLISRAEGLKKLKPGQVVFLVMSENATDEAHRLISASIGLAIPQDAEQYGYLAEHEGFGESEKEAGAQAEELAAEMLATKLGEVYSRHNFKRGRENYYRINQHLTVRTRSISQVAAGAKGLWTTAVAAAVFVT</sequence>
<protein>
    <recommendedName>
        <fullName evidence="4">Pyruvoyl-dependent arginine decarboxylase AaxB</fullName>
        <ecNumber evidence="3">4.1.1.19</ecNumber>
    </recommendedName>
</protein>
<evidence type="ECO:0000256" key="7">
    <source>
        <dbReference type="ARBA" id="ARBA00023317"/>
    </source>
</evidence>
<dbReference type="SFLD" id="SFLDG01170">
    <property type="entry name" value="Pyruvoyl-dependent_arginine_de"/>
    <property type="match status" value="1"/>
</dbReference>
<dbReference type="Proteomes" id="UP000257323">
    <property type="component" value="Unassembled WGS sequence"/>
</dbReference>
<keyword evidence="5" id="KW-0210">Decarboxylase</keyword>
<comment type="caution">
    <text evidence="9">The sequence shown here is derived from an EMBL/GenBank/DDBJ whole genome shotgun (WGS) entry which is preliminary data.</text>
</comment>
<evidence type="ECO:0000313" key="9">
    <source>
        <dbReference type="EMBL" id="RFT16172.1"/>
    </source>
</evidence>